<dbReference type="InterPro" id="IPR029058">
    <property type="entry name" value="AB_hydrolase_fold"/>
</dbReference>
<feature type="domain" description="Partial AB-hydrolase lipase" evidence="2">
    <location>
        <begin position="50"/>
        <end position="98"/>
    </location>
</feature>
<gene>
    <name evidence="3" type="ORF">FRX31_014311</name>
</gene>
<dbReference type="Pfam" id="PF04083">
    <property type="entry name" value="Abhydro_lipase"/>
    <property type="match status" value="1"/>
</dbReference>
<proteinExistence type="predicted"/>
<dbReference type="GO" id="GO:0006629">
    <property type="term" value="P:lipid metabolic process"/>
    <property type="evidence" value="ECO:0007669"/>
    <property type="project" value="InterPro"/>
</dbReference>
<organism evidence="3 4">
    <name type="scientific">Thalictrum thalictroides</name>
    <name type="common">Rue-anemone</name>
    <name type="synonym">Anemone thalictroides</name>
    <dbReference type="NCBI Taxonomy" id="46969"/>
    <lineage>
        <taxon>Eukaryota</taxon>
        <taxon>Viridiplantae</taxon>
        <taxon>Streptophyta</taxon>
        <taxon>Embryophyta</taxon>
        <taxon>Tracheophyta</taxon>
        <taxon>Spermatophyta</taxon>
        <taxon>Magnoliopsida</taxon>
        <taxon>Ranunculales</taxon>
        <taxon>Ranunculaceae</taxon>
        <taxon>Thalictroideae</taxon>
        <taxon>Thalictrum</taxon>
    </lineage>
</organism>
<dbReference type="Proteomes" id="UP000554482">
    <property type="component" value="Unassembled WGS sequence"/>
</dbReference>
<protein>
    <submittedName>
        <fullName evidence="3">Triacylglycerol lipase</fullName>
    </submittedName>
</protein>
<comment type="caution">
    <text evidence="3">The sequence shown here is derived from an EMBL/GenBank/DDBJ whole genome shotgun (WGS) entry which is preliminary data.</text>
</comment>
<evidence type="ECO:0000256" key="1">
    <source>
        <dbReference type="SAM" id="SignalP"/>
    </source>
</evidence>
<dbReference type="AlphaFoldDB" id="A0A7J6WJ11"/>
<feature type="signal peptide" evidence="1">
    <location>
        <begin position="1"/>
        <end position="27"/>
    </location>
</feature>
<reference evidence="3 4" key="1">
    <citation type="submission" date="2020-06" db="EMBL/GenBank/DDBJ databases">
        <title>Transcriptomic and genomic resources for Thalictrum thalictroides and T. hernandezii: Facilitating candidate gene discovery in an emerging model plant lineage.</title>
        <authorList>
            <person name="Arias T."/>
            <person name="Riano-Pachon D.M."/>
            <person name="Di Stilio V.S."/>
        </authorList>
    </citation>
    <scope>NUCLEOTIDE SEQUENCE [LARGE SCALE GENOMIC DNA]</scope>
    <source>
        <strain evidence="4">cv. WT478/WT964</strain>
        <tissue evidence="3">Leaves</tissue>
    </source>
</reference>
<feature type="chain" id="PRO_5029610839" evidence="1">
    <location>
        <begin position="28"/>
        <end position="101"/>
    </location>
</feature>
<evidence type="ECO:0000313" key="3">
    <source>
        <dbReference type="EMBL" id="KAF5196102.1"/>
    </source>
</evidence>
<accession>A0A7J6WJ11</accession>
<dbReference type="OrthoDB" id="9974421at2759"/>
<keyword evidence="1" id="KW-0732">Signal</keyword>
<evidence type="ECO:0000313" key="4">
    <source>
        <dbReference type="Proteomes" id="UP000554482"/>
    </source>
</evidence>
<dbReference type="EMBL" id="JABWDY010016433">
    <property type="protein sequence ID" value="KAF5196102.1"/>
    <property type="molecule type" value="Genomic_DNA"/>
</dbReference>
<evidence type="ECO:0000259" key="2">
    <source>
        <dbReference type="Pfam" id="PF04083"/>
    </source>
</evidence>
<dbReference type="InterPro" id="IPR006693">
    <property type="entry name" value="AB_hydrolase_lipase"/>
</dbReference>
<name>A0A7J6WJ11_THATH</name>
<sequence>MSLQFFFFTLLVLSLAFLVSIAEPSRARRVISPTVDDTSPGSGLCALSVTLHGYKCQEFEVRTEDGYILSMQRIPEGHLGGGGSGGTKQPVLLQHGVLVDM</sequence>
<keyword evidence="4" id="KW-1185">Reference proteome</keyword>
<dbReference type="Gene3D" id="3.40.50.1820">
    <property type="entry name" value="alpha/beta hydrolase"/>
    <property type="match status" value="1"/>
</dbReference>
<dbReference type="PANTHER" id="PTHR11005">
    <property type="entry name" value="LYSOSOMAL ACID LIPASE-RELATED"/>
    <property type="match status" value="1"/>
</dbReference>